<comment type="caution">
    <text evidence="2">The sequence shown here is derived from an EMBL/GenBank/DDBJ whole genome shotgun (WGS) entry which is preliminary data.</text>
</comment>
<evidence type="ECO:0000259" key="1">
    <source>
        <dbReference type="SMART" id="SM00507"/>
    </source>
</evidence>
<name>A0ABV7E643_9SPHN</name>
<keyword evidence="3" id="KW-1185">Reference proteome</keyword>
<dbReference type="Proteomes" id="UP001595456">
    <property type="component" value="Unassembled WGS sequence"/>
</dbReference>
<accession>A0ABV7E643</accession>
<keyword evidence="2" id="KW-0540">Nuclease</keyword>
<dbReference type="InterPro" id="IPR002711">
    <property type="entry name" value="HNH"/>
</dbReference>
<keyword evidence="2" id="KW-0255">Endonuclease</keyword>
<protein>
    <submittedName>
        <fullName evidence="2">HNH endonuclease</fullName>
    </submittedName>
</protein>
<feature type="domain" description="HNH nuclease" evidence="1">
    <location>
        <begin position="15"/>
        <end position="69"/>
    </location>
</feature>
<reference evidence="3" key="1">
    <citation type="journal article" date="2019" name="Int. J. Syst. Evol. Microbiol.">
        <title>The Global Catalogue of Microorganisms (GCM) 10K type strain sequencing project: providing services to taxonomists for standard genome sequencing and annotation.</title>
        <authorList>
            <consortium name="The Broad Institute Genomics Platform"/>
            <consortium name="The Broad Institute Genome Sequencing Center for Infectious Disease"/>
            <person name="Wu L."/>
            <person name="Ma J."/>
        </authorList>
    </citation>
    <scope>NUCLEOTIDE SEQUENCE [LARGE SCALE GENOMIC DNA]</scope>
    <source>
        <strain evidence="3">KCTC 52607</strain>
    </source>
</reference>
<dbReference type="EMBL" id="JBHRST010000008">
    <property type="protein sequence ID" value="MFC3097364.1"/>
    <property type="molecule type" value="Genomic_DNA"/>
</dbReference>
<dbReference type="Pfam" id="PF01844">
    <property type="entry name" value="HNH"/>
    <property type="match status" value="1"/>
</dbReference>
<dbReference type="CDD" id="cd00085">
    <property type="entry name" value="HNHc"/>
    <property type="match status" value="1"/>
</dbReference>
<evidence type="ECO:0000313" key="3">
    <source>
        <dbReference type="Proteomes" id="UP001595456"/>
    </source>
</evidence>
<evidence type="ECO:0000313" key="2">
    <source>
        <dbReference type="EMBL" id="MFC3097364.1"/>
    </source>
</evidence>
<dbReference type="Gene3D" id="1.10.30.50">
    <property type="match status" value="1"/>
</dbReference>
<proteinExistence type="predicted"/>
<organism evidence="2 3">
    <name type="scientific">Alteraurantiacibacter palmitatis</name>
    <dbReference type="NCBI Taxonomy" id="2054628"/>
    <lineage>
        <taxon>Bacteria</taxon>
        <taxon>Pseudomonadati</taxon>
        <taxon>Pseudomonadota</taxon>
        <taxon>Alphaproteobacteria</taxon>
        <taxon>Sphingomonadales</taxon>
        <taxon>Erythrobacteraceae</taxon>
        <taxon>Alteraurantiacibacter</taxon>
    </lineage>
</organism>
<dbReference type="SMART" id="SM00507">
    <property type="entry name" value="HNHc"/>
    <property type="match status" value="1"/>
</dbReference>
<sequence length="104" mass="11627">MTRRGERLRGRAGQRQRQRRLERSGYLCELCADRGLTVKADVVDHIVPLAKGGLDVDENTRNLCDPCHVKVTAEQFGLATVARGVDRSGRPTYEGHPWNASARQ</sequence>
<gene>
    <name evidence="2" type="ORF">ACFODU_06050</name>
</gene>
<dbReference type="RefSeq" id="WP_336926137.1">
    <property type="nucleotide sequence ID" value="NZ_JBANRO010000006.1"/>
</dbReference>
<dbReference type="InterPro" id="IPR003615">
    <property type="entry name" value="HNH_nuc"/>
</dbReference>
<keyword evidence="2" id="KW-0378">Hydrolase</keyword>
<dbReference type="GO" id="GO:0004519">
    <property type="term" value="F:endonuclease activity"/>
    <property type="evidence" value="ECO:0007669"/>
    <property type="project" value="UniProtKB-KW"/>
</dbReference>